<dbReference type="GeneID" id="72468282"/>
<keyword evidence="3" id="KW-1185">Reference proteome</keyword>
<dbReference type="SUPFAM" id="SSF48452">
    <property type="entry name" value="TPR-like"/>
    <property type="match status" value="1"/>
</dbReference>
<organism evidence="2 3">
    <name type="scientific">Prevotella lacticifex</name>
    <dbReference type="NCBI Taxonomy" id="2854755"/>
    <lineage>
        <taxon>Bacteria</taxon>
        <taxon>Pseudomonadati</taxon>
        <taxon>Bacteroidota</taxon>
        <taxon>Bacteroidia</taxon>
        <taxon>Bacteroidales</taxon>
        <taxon>Prevotellaceae</taxon>
        <taxon>Prevotella</taxon>
    </lineage>
</organism>
<accession>A0A9R1C7E8</accession>
<evidence type="ECO:0000313" key="2">
    <source>
        <dbReference type="EMBL" id="GJG57376.1"/>
    </source>
</evidence>
<gene>
    <name evidence="2" type="ORF">PRLR5076_02270</name>
</gene>
<evidence type="ECO:0008006" key="4">
    <source>
        <dbReference type="Google" id="ProtNLM"/>
    </source>
</evidence>
<evidence type="ECO:0000256" key="1">
    <source>
        <dbReference type="SAM" id="Phobius"/>
    </source>
</evidence>
<reference evidence="2" key="1">
    <citation type="journal article" date="2022" name="Int. J. Syst. Evol. Microbiol.">
        <title>Prevotella lacticifex sp. nov., isolated from the rumen of cows.</title>
        <authorList>
            <person name="Shinkai T."/>
            <person name="Ikeyama N."/>
            <person name="Kumagai M."/>
            <person name="Ohmori H."/>
            <person name="Sakamoto M."/>
            <person name="Ohkuma M."/>
            <person name="Mitsumori M."/>
        </authorList>
    </citation>
    <scope>NUCLEOTIDE SEQUENCE</scope>
    <source>
        <strain evidence="2">R5076</strain>
    </source>
</reference>
<dbReference type="Proteomes" id="UP000825483">
    <property type="component" value="Unassembled WGS sequence"/>
</dbReference>
<dbReference type="InterPro" id="IPR011990">
    <property type="entry name" value="TPR-like_helical_dom_sf"/>
</dbReference>
<name>A0A9R1C7E8_9BACT</name>
<dbReference type="EMBL" id="BPUB01000001">
    <property type="protein sequence ID" value="GJG57376.1"/>
    <property type="molecule type" value="Genomic_DNA"/>
</dbReference>
<keyword evidence="1" id="KW-0812">Transmembrane</keyword>
<comment type="caution">
    <text evidence="2">The sequence shown here is derived from an EMBL/GenBank/DDBJ whole genome shotgun (WGS) entry which is preliminary data.</text>
</comment>
<sequence>MEANKLVIIMQSVMSGEVGIDLVWQQYRKELEEPTVATTYDEMMSLIAIHYQYATYLYNEGYTADALELDNRALDILRQYKGKLEPVSYHKFLETILKHKAIVCNSLSNYNEGYKTLKELCEIEPRKDEYRIAKNHCFFGMVNKAIAPIYVIIIIIWAILVLQKWVLHVTILPSVLWEIGFWIWMVLLVIQFVVPFVARKIKR</sequence>
<dbReference type="AlphaFoldDB" id="A0A9R1C7E8"/>
<proteinExistence type="predicted"/>
<dbReference type="RefSeq" id="WP_223929619.1">
    <property type="nucleotide sequence ID" value="NZ_BPTU01000003.1"/>
</dbReference>
<protein>
    <recommendedName>
        <fullName evidence="4">Tetratricopeptide repeat protein</fullName>
    </recommendedName>
</protein>
<keyword evidence="1" id="KW-1133">Transmembrane helix</keyword>
<feature type="transmembrane region" description="Helical" evidence="1">
    <location>
        <begin position="145"/>
        <end position="167"/>
    </location>
</feature>
<keyword evidence="1" id="KW-0472">Membrane</keyword>
<feature type="transmembrane region" description="Helical" evidence="1">
    <location>
        <begin position="179"/>
        <end position="198"/>
    </location>
</feature>
<evidence type="ECO:0000313" key="3">
    <source>
        <dbReference type="Proteomes" id="UP000825483"/>
    </source>
</evidence>